<feature type="transmembrane region" description="Helical" evidence="1">
    <location>
        <begin position="131"/>
        <end position="152"/>
    </location>
</feature>
<sequence>YECAIVDVESYDGHAIKNCVVFTSFESKLTPGARSYPCSQRYKQLLVDGSAKSGLDPEYQAKLQALPVAPSPRGIDKWLTKQKFDFHHWVCKAHEFLPTRFGRLLQKIDEVIGEWTQKIAGALMGTPFTRLVVLLFVPYMVLVPLVNLSTAVSTALGRMGPEQPASA</sequence>
<keyword evidence="3" id="KW-1185">Reference proteome</keyword>
<organism evidence="2 3">
    <name type="scientific">Cymbomonas tetramitiformis</name>
    <dbReference type="NCBI Taxonomy" id="36881"/>
    <lineage>
        <taxon>Eukaryota</taxon>
        <taxon>Viridiplantae</taxon>
        <taxon>Chlorophyta</taxon>
        <taxon>Pyramimonadophyceae</taxon>
        <taxon>Pyramimonadales</taxon>
        <taxon>Pyramimonadaceae</taxon>
        <taxon>Cymbomonas</taxon>
    </lineage>
</organism>
<dbReference type="EMBL" id="LGRX02013616">
    <property type="protein sequence ID" value="KAK3265886.1"/>
    <property type="molecule type" value="Genomic_DNA"/>
</dbReference>
<reference evidence="2 3" key="1">
    <citation type="journal article" date="2015" name="Genome Biol. Evol.">
        <title>Comparative Genomics of a Bacterivorous Green Alga Reveals Evolutionary Causalities and Consequences of Phago-Mixotrophic Mode of Nutrition.</title>
        <authorList>
            <person name="Burns J.A."/>
            <person name="Paasch A."/>
            <person name="Narechania A."/>
            <person name="Kim E."/>
        </authorList>
    </citation>
    <scope>NUCLEOTIDE SEQUENCE [LARGE SCALE GENOMIC DNA]</scope>
    <source>
        <strain evidence="2 3">PLY_AMNH</strain>
    </source>
</reference>
<dbReference type="Gene3D" id="3.10.490.10">
    <property type="entry name" value="Gamma-glutamyl cyclotransferase-like"/>
    <property type="match status" value="1"/>
</dbReference>
<accession>A0AAE0FTR1</accession>
<dbReference type="Proteomes" id="UP001190700">
    <property type="component" value="Unassembled WGS sequence"/>
</dbReference>
<evidence type="ECO:0000313" key="3">
    <source>
        <dbReference type="Proteomes" id="UP001190700"/>
    </source>
</evidence>
<keyword evidence="1" id="KW-0472">Membrane</keyword>
<keyword evidence="1" id="KW-0812">Transmembrane</keyword>
<evidence type="ECO:0000256" key="1">
    <source>
        <dbReference type="SAM" id="Phobius"/>
    </source>
</evidence>
<keyword evidence="1" id="KW-1133">Transmembrane helix</keyword>
<gene>
    <name evidence="2" type="ORF">CYMTET_25460</name>
</gene>
<evidence type="ECO:0000313" key="2">
    <source>
        <dbReference type="EMBL" id="KAK3265886.1"/>
    </source>
</evidence>
<protein>
    <submittedName>
        <fullName evidence="2">Uncharacterized protein</fullName>
    </submittedName>
</protein>
<feature type="non-terminal residue" evidence="2">
    <location>
        <position position="1"/>
    </location>
</feature>
<name>A0AAE0FTR1_9CHLO</name>
<comment type="caution">
    <text evidence="2">The sequence shown here is derived from an EMBL/GenBank/DDBJ whole genome shotgun (WGS) entry which is preliminary data.</text>
</comment>
<dbReference type="AlphaFoldDB" id="A0AAE0FTR1"/>
<proteinExistence type="predicted"/>